<dbReference type="AlphaFoldDB" id="A0AAU8MT55"/>
<dbReference type="PANTHER" id="PTHR46224">
    <property type="entry name" value="ANKYRIN REPEAT FAMILY PROTEIN"/>
    <property type="match status" value="1"/>
</dbReference>
<protein>
    <submittedName>
        <fullName evidence="2">Ankyrin repeat domain-containing protein</fullName>
    </submittedName>
</protein>
<sequence>MPTAPFHAAAHFRRLWPALLLSLGACAERAPASAPHPIAEPAAMTATPHLEQHFSGPELALAEAAAAGRGDEVRRLVSEERADPNAVSPGGLPLLAWPILHGNADGVAALLDAGADPNRAVPALGTVMVWAAKAERPELLRALLDHGGDANAQDLDRQPLTRVAALAGRWDNVRLLIEHGADIDAPAHGRPGDTVLAYYSRGQFDKAHWLLERGADPGHRLDAAADPERIGAQPVVENVYWWPVDAGKFPQLAQWQQHCQALLAERGLSLPREPAHLRRLRAAQSGGSAAPAVDARAESERRERELRERLPQR</sequence>
<dbReference type="InterPro" id="IPR051616">
    <property type="entry name" value="Cul2-RING_E3_ligase_SR"/>
</dbReference>
<dbReference type="Pfam" id="PF12796">
    <property type="entry name" value="Ank_2"/>
    <property type="match status" value="1"/>
</dbReference>
<dbReference type="SUPFAM" id="SSF48403">
    <property type="entry name" value="Ankyrin repeat"/>
    <property type="match status" value="1"/>
</dbReference>
<feature type="region of interest" description="Disordered" evidence="1">
    <location>
        <begin position="280"/>
        <end position="313"/>
    </location>
</feature>
<dbReference type="Gene3D" id="1.25.40.20">
    <property type="entry name" value="Ankyrin repeat-containing domain"/>
    <property type="match status" value="1"/>
</dbReference>
<dbReference type="InterPro" id="IPR036770">
    <property type="entry name" value="Ankyrin_rpt-contain_sf"/>
</dbReference>
<dbReference type="SMART" id="SM00248">
    <property type="entry name" value="ANK"/>
    <property type="match status" value="4"/>
</dbReference>
<reference evidence="2" key="1">
    <citation type="submission" date="2024-06" db="EMBL/GenBank/DDBJ databases">
        <authorList>
            <person name="Li S."/>
        </authorList>
    </citation>
    <scope>NUCLEOTIDE SEQUENCE</scope>
    <source>
        <strain evidence="2">SR10</strain>
    </source>
</reference>
<accession>A0AAU8MT55</accession>
<gene>
    <name evidence="2" type="ORF">ABU614_18605</name>
</gene>
<dbReference type="RefSeq" id="WP_363797215.1">
    <property type="nucleotide sequence ID" value="NZ_CP159925.1"/>
</dbReference>
<dbReference type="InterPro" id="IPR002110">
    <property type="entry name" value="Ankyrin_rpt"/>
</dbReference>
<dbReference type="EMBL" id="CP159925">
    <property type="protein sequence ID" value="XCO74370.1"/>
    <property type="molecule type" value="Genomic_DNA"/>
</dbReference>
<organism evidence="2">
    <name type="scientific">Lysobacter firmicutimachus</name>
    <dbReference type="NCBI Taxonomy" id="1792846"/>
    <lineage>
        <taxon>Bacteria</taxon>
        <taxon>Pseudomonadati</taxon>
        <taxon>Pseudomonadota</taxon>
        <taxon>Gammaproteobacteria</taxon>
        <taxon>Lysobacterales</taxon>
        <taxon>Lysobacteraceae</taxon>
        <taxon>Lysobacter</taxon>
    </lineage>
</organism>
<proteinExistence type="predicted"/>
<feature type="compositionally biased region" description="Basic and acidic residues" evidence="1">
    <location>
        <begin position="295"/>
        <end position="313"/>
    </location>
</feature>
<name>A0AAU8MT55_9GAMM</name>
<evidence type="ECO:0000256" key="1">
    <source>
        <dbReference type="SAM" id="MobiDB-lite"/>
    </source>
</evidence>
<evidence type="ECO:0000313" key="2">
    <source>
        <dbReference type="EMBL" id="XCO74370.1"/>
    </source>
</evidence>